<name>A0A0C1YL13_9BURK</name>
<gene>
    <name evidence="3" type="ORF">TSA66_10865</name>
</gene>
<accession>A0A0C1YL13</accession>
<reference evidence="3 4" key="1">
    <citation type="submission" date="2014-12" db="EMBL/GenBank/DDBJ databases">
        <title>Denitrispirillum autotrophicum gen. nov., sp. nov., Denitrifying, Facultatively Autotrophic Bacteria Isolated from Rice Paddy Soil.</title>
        <authorList>
            <person name="Ishii S."/>
            <person name="Ashida N."/>
            <person name="Ohno H."/>
            <person name="Otsuka S."/>
            <person name="Yokota A."/>
            <person name="Senoo K."/>
        </authorList>
    </citation>
    <scope>NUCLEOTIDE SEQUENCE [LARGE SCALE GENOMIC DNA]</scope>
    <source>
        <strain evidence="3 4">TSA66</strain>
    </source>
</reference>
<evidence type="ECO:0000256" key="1">
    <source>
        <dbReference type="SAM" id="MobiDB-lite"/>
    </source>
</evidence>
<keyword evidence="4" id="KW-1185">Reference proteome</keyword>
<feature type="compositionally biased region" description="Basic and acidic residues" evidence="1">
    <location>
        <begin position="108"/>
        <end position="118"/>
    </location>
</feature>
<sequence>MRTLKAWHLTATCIAAFATPLLAHAQQADAPPPPQMQKLEEGDAPAITIRKPDQERKITEKRARGGKVTEVKVTNGKSTYYLKPNEQPGAMPGDGQSSANRGAQWQVKEFDLSRKQEAASEQAASIPAPPPAPAKK</sequence>
<dbReference type="EMBL" id="JWJG01000028">
    <property type="protein sequence ID" value="KIF81202.1"/>
    <property type="molecule type" value="Genomic_DNA"/>
</dbReference>
<dbReference type="Gene3D" id="2.20.130.30">
    <property type="entry name" value="Protein of unknown function DUF2782"/>
    <property type="match status" value="1"/>
</dbReference>
<organism evidence="3 4">
    <name type="scientific">Noviherbaspirillum autotrophicum</name>
    <dbReference type="NCBI Taxonomy" id="709839"/>
    <lineage>
        <taxon>Bacteria</taxon>
        <taxon>Pseudomonadati</taxon>
        <taxon>Pseudomonadota</taxon>
        <taxon>Betaproteobacteria</taxon>
        <taxon>Burkholderiales</taxon>
        <taxon>Oxalobacteraceae</taxon>
        <taxon>Noviherbaspirillum</taxon>
    </lineage>
</organism>
<dbReference type="InterPro" id="IPR021357">
    <property type="entry name" value="DUF2782"/>
</dbReference>
<proteinExistence type="predicted"/>
<feature type="chain" id="PRO_5002143889" description="DUF2782 domain-containing protein" evidence="2">
    <location>
        <begin position="26"/>
        <end position="136"/>
    </location>
</feature>
<evidence type="ECO:0000313" key="4">
    <source>
        <dbReference type="Proteomes" id="UP000031572"/>
    </source>
</evidence>
<feature type="signal peptide" evidence="2">
    <location>
        <begin position="1"/>
        <end position="25"/>
    </location>
</feature>
<dbReference type="RefSeq" id="WP_040040026.1">
    <property type="nucleotide sequence ID" value="NZ_JWJG01000028.1"/>
</dbReference>
<dbReference type="Proteomes" id="UP000031572">
    <property type="component" value="Unassembled WGS sequence"/>
</dbReference>
<keyword evidence="2" id="KW-0732">Signal</keyword>
<evidence type="ECO:0000313" key="3">
    <source>
        <dbReference type="EMBL" id="KIF81202.1"/>
    </source>
</evidence>
<feature type="region of interest" description="Disordered" evidence="1">
    <location>
        <begin position="25"/>
        <end position="45"/>
    </location>
</feature>
<dbReference type="OrthoDB" id="8778878at2"/>
<feature type="region of interest" description="Disordered" evidence="1">
    <location>
        <begin position="79"/>
        <end position="136"/>
    </location>
</feature>
<protein>
    <recommendedName>
        <fullName evidence="5">DUF2782 domain-containing protein</fullName>
    </recommendedName>
</protein>
<dbReference type="STRING" id="709839.TSA66_10865"/>
<evidence type="ECO:0008006" key="5">
    <source>
        <dbReference type="Google" id="ProtNLM"/>
    </source>
</evidence>
<feature type="compositionally biased region" description="Pro residues" evidence="1">
    <location>
        <begin position="127"/>
        <end position="136"/>
    </location>
</feature>
<comment type="caution">
    <text evidence="3">The sequence shown here is derived from an EMBL/GenBank/DDBJ whole genome shotgun (WGS) entry which is preliminary data.</text>
</comment>
<dbReference type="AlphaFoldDB" id="A0A0C1YL13"/>
<dbReference type="Pfam" id="PF11191">
    <property type="entry name" value="DUF2782"/>
    <property type="match status" value="1"/>
</dbReference>
<evidence type="ECO:0000256" key="2">
    <source>
        <dbReference type="SAM" id="SignalP"/>
    </source>
</evidence>